<feature type="domain" description="HAMP" evidence="8">
    <location>
        <begin position="252"/>
        <end position="304"/>
    </location>
</feature>
<dbReference type="SMART" id="SM00283">
    <property type="entry name" value="MA"/>
    <property type="match status" value="1"/>
</dbReference>
<dbReference type="HOGENOM" id="CLU_000445_107_16_4"/>
<sequence length="635" mass="66769">MHDDDQPGAVKGGQEWFPERWAAGAPWPGSGIFIKKIGFSMNLNQITVAQKLWALVLGLLVSMLVVNGGILVYLHGVNEKINTDVMTAQSGATLAREWRHLTQMSVERSIVAAMSPDETLAAQQRALMSKGIERINVLQKQVGDLQLGTQSKQALDAVAAERRETLKANSAAQEARKANDFATTFDIVEKQLRPAAERYNSAQEAFVQQLERQSELGREEGVAHRRQAYWIGALASAVIVALGLFMGVAIMRSITRPLDQAVALADGIAAGDLTGSVQSNRGDELGHLLGALNGMAQRLRGVVGEVRSGVESVSTASNQIASGNQDLSSRTEQTAANLEETAASMEELTATVTQSADTARQANQLAATAAQAAEQGGAVVAQVVTSMQQITDSSRKIADIIGVIDGIAFQTNILALNAAVEAARAGEQGRGFAVVAGEVRSLAQRSAEAAKEIKLLITTSVDNVQSGSKQVEQAGRSMEEIVSSVRRVSDLIGEITASSTEQRDGIGQVNQAVTQLDQMTQQNAALVEESSAAALAMQDQARRLSEVVAVFKLGQEGSALAPARAHVPATAAARRPASIGATGATAAVRPAPAAPARPAPAVRNAPAPQKIQQPVAKAPARTAAKAGADDDWETF</sequence>
<feature type="domain" description="Methyl-accepting transducer" evidence="7">
    <location>
        <begin position="309"/>
        <end position="538"/>
    </location>
</feature>
<evidence type="ECO:0000313" key="10">
    <source>
        <dbReference type="Proteomes" id="UP000000784"/>
    </source>
</evidence>
<dbReference type="Pfam" id="PF00015">
    <property type="entry name" value="MCPsignal"/>
    <property type="match status" value="1"/>
</dbReference>
<accession>A9BNZ4</accession>
<feature type="transmembrane region" description="Helical" evidence="6">
    <location>
        <begin position="52"/>
        <end position="74"/>
    </location>
</feature>
<evidence type="ECO:0000256" key="6">
    <source>
        <dbReference type="SAM" id="Phobius"/>
    </source>
</evidence>
<keyword evidence="10" id="KW-1185">Reference proteome</keyword>
<dbReference type="InterPro" id="IPR004089">
    <property type="entry name" value="MCPsignal_dom"/>
</dbReference>
<dbReference type="PROSITE" id="PS50111">
    <property type="entry name" value="CHEMOTAXIS_TRANSDUC_2"/>
    <property type="match status" value="1"/>
</dbReference>
<dbReference type="Proteomes" id="UP000000784">
    <property type="component" value="Chromosome"/>
</dbReference>
<evidence type="ECO:0000259" key="8">
    <source>
        <dbReference type="PROSITE" id="PS50885"/>
    </source>
</evidence>
<comment type="subcellular location">
    <subcellularLocation>
        <location evidence="1">Membrane</location>
    </subcellularLocation>
</comment>
<reference evidence="9 10" key="1">
    <citation type="journal article" date="2004" name="Appl. Environ. Microbiol.">
        <title>Mineralization of individual congeners of linear alkylbenzenesulfonate by defined pairs of heterotrophic bacteria.</title>
        <authorList>
            <person name="Schleheck D."/>
            <person name="Knepper T.P."/>
            <person name="Fischer K."/>
            <person name="Cook A.M."/>
        </authorList>
    </citation>
    <scope>NUCLEOTIDE SEQUENCE [LARGE SCALE GENOMIC DNA]</scope>
    <source>
        <strain evidence="10">DSM 14801 / SPH-1</strain>
    </source>
</reference>
<dbReference type="PROSITE" id="PS50885">
    <property type="entry name" value="HAMP"/>
    <property type="match status" value="1"/>
</dbReference>
<dbReference type="eggNOG" id="COG0840">
    <property type="taxonomic scope" value="Bacteria"/>
</dbReference>
<dbReference type="PANTHER" id="PTHR43531">
    <property type="entry name" value="PROTEIN ICFG"/>
    <property type="match status" value="1"/>
</dbReference>
<dbReference type="PRINTS" id="PR00260">
    <property type="entry name" value="CHEMTRNSDUCR"/>
</dbReference>
<keyword evidence="6" id="KW-0472">Membrane</keyword>
<dbReference type="CDD" id="cd19411">
    <property type="entry name" value="MCP2201-like_sensor"/>
    <property type="match status" value="1"/>
</dbReference>
<feature type="compositionally biased region" description="Low complexity" evidence="5">
    <location>
        <begin position="599"/>
        <end position="608"/>
    </location>
</feature>
<evidence type="ECO:0000256" key="3">
    <source>
        <dbReference type="ARBA" id="ARBA00029447"/>
    </source>
</evidence>
<dbReference type="GO" id="GO:0007165">
    <property type="term" value="P:signal transduction"/>
    <property type="evidence" value="ECO:0007669"/>
    <property type="project" value="UniProtKB-KW"/>
</dbReference>
<dbReference type="CDD" id="cd06225">
    <property type="entry name" value="HAMP"/>
    <property type="match status" value="1"/>
</dbReference>
<keyword evidence="2" id="KW-0488">Methylation</keyword>
<dbReference type="eggNOG" id="COG3850">
    <property type="taxonomic scope" value="Bacteria"/>
</dbReference>
<comment type="similarity">
    <text evidence="3">Belongs to the methyl-accepting chemotaxis (MCP) protein family.</text>
</comment>
<gene>
    <name evidence="9" type="ordered locus">Daci_5410</name>
</gene>
<dbReference type="EMBL" id="CP000884">
    <property type="protein sequence ID" value="ABX38039.1"/>
    <property type="molecule type" value="Genomic_DNA"/>
</dbReference>
<keyword evidence="6" id="KW-0812">Transmembrane</keyword>
<dbReference type="InterPro" id="IPR047347">
    <property type="entry name" value="YvaQ-like_sensor"/>
</dbReference>
<evidence type="ECO:0000259" key="7">
    <source>
        <dbReference type="PROSITE" id="PS50111"/>
    </source>
</evidence>
<name>A9BNZ4_DELAS</name>
<dbReference type="PANTHER" id="PTHR43531:SF14">
    <property type="entry name" value="METHYL-ACCEPTING CHEMOTAXIS PROTEIN I-RELATED"/>
    <property type="match status" value="1"/>
</dbReference>
<keyword evidence="6" id="KW-1133">Transmembrane helix</keyword>
<dbReference type="Pfam" id="PF00672">
    <property type="entry name" value="HAMP"/>
    <property type="match status" value="1"/>
</dbReference>
<dbReference type="GO" id="GO:0005886">
    <property type="term" value="C:plasma membrane"/>
    <property type="evidence" value="ECO:0007669"/>
    <property type="project" value="TreeGrafter"/>
</dbReference>
<feature type="compositionally biased region" description="Low complexity" evidence="5">
    <location>
        <begin position="616"/>
        <end position="626"/>
    </location>
</feature>
<dbReference type="GO" id="GO:0006935">
    <property type="term" value="P:chemotaxis"/>
    <property type="evidence" value="ECO:0007669"/>
    <property type="project" value="InterPro"/>
</dbReference>
<dbReference type="CDD" id="cd11386">
    <property type="entry name" value="MCP_signal"/>
    <property type="match status" value="1"/>
</dbReference>
<dbReference type="SMART" id="SM00304">
    <property type="entry name" value="HAMP"/>
    <property type="match status" value="1"/>
</dbReference>
<keyword evidence="4" id="KW-0807">Transducer</keyword>
<organism evidence="9 10">
    <name type="scientific">Delftia acidovorans (strain DSM 14801 / SPH-1)</name>
    <dbReference type="NCBI Taxonomy" id="398578"/>
    <lineage>
        <taxon>Bacteria</taxon>
        <taxon>Pseudomonadati</taxon>
        <taxon>Pseudomonadota</taxon>
        <taxon>Betaproteobacteria</taxon>
        <taxon>Burkholderiales</taxon>
        <taxon>Comamonadaceae</taxon>
        <taxon>Delftia</taxon>
    </lineage>
</organism>
<evidence type="ECO:0000256" key="2">
    <source>
        <dbReference type="ARBA" id="ARBA00022481"/>
    </source>
</evidence>
<dbReference type="InterPro" id="IPR003660">
    <property type="entry name" value="HAMP_dom"/>
</dbReference>
<evidence type="ECO:0000313" key="9">
    <source>
        <dbReference type="EMBL" id="ABX38039.1"/>
    </source>
</evidence>
<dbReference type="FunFam" id="1.10.287.950:FF:000001">
    <property type="entry name" value="Methyl-accepting chemotaxis sensory transducer"/>
    <property type="match status" value="1"/>
</dbReference>
<dbReference type="STRING" id="398578.Daci_5410"/>
<feature type="region of interest" description="Disordered" evidence="5">
    <location>
        <begin position="583"/>
        <end position="635"/>
    </location>
</feature>
<feature type="transmembrane region" description="Helical" evidence="6">
    <location>
        <begin position="228"/>
        <end position="251"/>
    </location>
</feature>
<protein>
    <submittedName>
        <fullName evidence="9">Methyl-accepting chemotaxis sensory transducer</fullName>
    </submittedName>
</protein>
<evidence type="ECO:0000256" key="1">
    <source>
        <dbReference type="ARBA" id="ARBA00004370"/>
    </source>
</evidence>
<dbReference type="Gene3D" id="1.10.287.950">
    <property type="entry name" value="Methyl-accepting chemotaxis protein"/>
    <property type="match status" value="1"/>
</dbReference>
<evidence type="ECO:0000256" key="5">
    <source>
        <dbReference type="SAM" id="MobiDB-lite"/>
    </source>
</evidence>
<dbReference type="InterPro" id="IPR051310">
    <property type="entry name" value="MCP_chemotaxis"/>
</dbReference>
<reference evidence="10" key="2">
    <citation type="submission" date="2007-11" db="EMBL/GenBank/DDBJ databases">
        <title>Complete sequence of Delftia acidovorans DSM 14801 / SPH-1.</title>
        <authorList>
            <person name="Copeland A."/>
            <person name="Lucas S."/>
            <person name="Lapidus A."/>
            <person name="Barry K."/>
            <person name="Glavina del Rio T."/>
            <person name="Dalin E."/>
            <person name="Tice H."/>
            <person name="Pitluck S."/>
            <person name="Lowry S."/>
            <person name="Clum A."/>
            <person name="Schmutz J."/>
            <person name="Larimer F."/>
            <person name="Land M."/>
            <person name="Hauser L."/>
            <person name="Kyrpides N."/>
            <person name="Kim E."/>
            <person name="Schleheck D."/>
            <person name="Richardson P."/>
        </authorList>
    </citation>
    <scope>NUCLEOTIDE SEQUENCE [LARGE SCALE GENOMIC DNA]</scope>
    <source>
        <strain evidence="10">DSM 14801 / SPH-1</strain>
    </source>
</reference>
<proteinExistence type="inferred from homology"/>
<dbReference type="InterPro" id="IPR004090">
    <property type="entry name" value="Chemotax_Me-accpt_rcpt"/>
</dbReference>
<dbReference type="GO" id="GO:0004888">
    <property type="term" value="F:transmembrane signaling receptor activity"/>
    <property type="evidence" value="ECO:0007669"/>
    <property type="project" value="InterPro"/>
</dbReference>
<evidence type="ECO:0000256" key="4">
    <source>
        <dbReference type="PROSITE-ProRule" id="PRU00284"/>
    </source>
</evidence>
<dbReference type="SUPFAM" id="SSF58104">
    <property type="entry name" value="Methyl-accepting chemotaxis protein (MCP) signaling domain"/>
    <property type="match status" value="1"/>
</dbReference>
<dbReference type="KEGG" id="dac:Daci_5410"/>
<dbReference type="AlphaFoldDB" id="A9BNZ4"/>